<dbReference type="InterPro" id="IPR050494">
    <property type="entry name" value="Ser_Thr_dual-spec_kinase"/>
</dbReference>
<dbReference type="FunFam" id="3.30.200.20:FF:000127">
    <property type="entry name" value="Putative dual specificity tyrosine-phosphorylation-regulated kinase 2"/>
    <property type="match status" value="1"/>
</dbReference>
<evidence type="ECO:0000256" key="5">
    <source>
        <dbReference type="ARBA" id="ARBA00022679"/>
    </source>
</evidence>
<evidence type="ECO:0000256" key="10">
    <source>
        <dbReference type="ARBA" id="ARBA00049308"/>
    </source>
</evidence>
<evidence type="ECO:0000256" key="2">
    <source>
        <dbReference type="ARBA" id="ARBA00013203"/>
    </source>
</evidence>
<evidence type="ECO:0000256" key="7">
    <source>
        <dbReference type="ARBA" id="ARBA00022777"/>
    </source>
</evidence>
<feature type="compositionally biased region" description="Low complexity" evidence="13">
    <location>
        <begin position="26"/>
        <end position="40"/>
    </location>
</feature>
<sequence length="557" mass="63062">MILSCFLLQKLPSLSNSKTSRDTTDNNNGNHSASNNIHNNVPLHDPLNTSVHVDAYGRRLPMTPQEATKYYGSRLTEYERTEIEKYSEIWYLGLSACKIHGEDGAENSGYDDDTGSYHKIPHDHISYRYEILEVIGKGSFGQVIRALDHKTGQHIAIKIIRNKKRFHHQALIEVRILDHLRKKDLDADSQHNVIHMLEYFYFRNHLCISFELMSLNLYELIKKNNYQGFSLSLIRRFANSLINCLRLLHRENIIHCDLKPENVLLKQRGSSSIKVIDFGSSCYSHQRVYTYIQSRFYRSPEVILGLPYGTPIDMWSLGCILAELHTGYPLFPGENEIEQLACIMEVLGPPPESLISHATRRRLFFDSKGNPRCIVNSKGRKRRPGNKNVAIALRSNDALFIDFVSRCLEWDPKERMTPDEAMRHKWLNTSSSSHLSTSSSVVSSMINSTIEPNQTSHSQSVSVSAPRQRAITLEDEQQQYSLYRLYRGRKCVSKITAIDNTDNNTLAVKSKLNGSASSHALASGTQPAASRHASTGDIVASLDPNLDDSGTYLPAIL</sequence>
<comment type="catalytic activity">
    <reaction evidence="11">
        <text>L-tyrosyl-[protein] + ATP = O-phospho-L-tyrosyl-[protein] + ADP + H(+)</text>
        <dbReference type="Rhea" id="RHEA:10596"/>
        <dbReference type="Rhea" id="RHEA-COMP:10136"/>
        <dbReference type="Rhea" id="RHEA-COMP:20101"/>
        <dbReference type="ChEBI" id="CHEBI:15378"/>
        <dbReference type="ChEBI" id="CHEBI:30616"/>
        <dbReference type="ChEBI" id="CHEBI:46858"/>
        <dbReference type="ChEBI" id="CHEBI:61978"/>
        <dbReference type="ChEBI" id="CHEBI:456216"/>
        <dbReference type="EC" id="2.7.12.1"/>
    </reaction>
</comment>
<dbReference type="SMART" id="SM00220">
    <property type="entry name" value="S_TKc"/>
    <property type="match status" value="1"/>
</dbReference>
<evidence type="ECO:0000256" key="12">
    <source>
        <dbReference type="PROSITE-ProRule" id="PRU10141"/>
    </source>
</evidence>
<dbReference type="PANTHER" id="PTHR24058:SF22">
    <property type="entry name" value="DUAL SPECIFICITY TYROSINE-PHOSPHORYLATION-REGULATED KINASE 4"/>
    <property type="match status" value="1"/>
</dbReference>
<dbReference type="PROSITE" id="PS50011">
    <property type="entry name" value="PROTEIN_KINASE_DOM"/>
    <property type="match status" value="1"/>
</dbReference>
<dbReference type="Proteomes" id="UP000826195">
    <property type="component" value="Unassembled WGS sequence"/>
</dbReference>
<dbReference type="PANTHER" id="PTHR24058">
    <property type="entry name" value="DUAL SPECIFICITY PROTEIN KINASE"/>
    <property type="match status" value="1"/>
</dbReference>
<gene>
    <name evidence="15" type="primary">DYRK2_2</name>
    <name evidence="15" type="ORF">KQX54_009435</name>
</gene>
<keyword evidence="5" id="KW-0808">Transferase</keyword>
<dbReference type="EC" id="2.7.12.1" evidence="2"/>
<accession>A0AAV7HJA5</accession>
<evidence type="ECO:0000256" key="9">
    <source>
        <dbReference type="ARBA" id="ARBA00049003"/>
    </source>
</evidence>
<dbReference type="CDD" id="cd14225">
    <property type="entry name" value="PKc_DYRK4"/>
    <property type="match status" value="1"/>
</dbReference>
<evidence type="ECO:0000313" key="16">
    <source>
        <dbReference type="Proteomes" id="UP000826195"/>
    </source>
</evidence>
<dbReference type="GO" id="GO:0004712">
    <property type="term" value="F:protein serine/threonine/tyrosine kinase activity"/>
    <property type="evidence" value="ECO:0007669"/>
    <property type="project" value="UniProtKB-EC"/>
</dbReference>
<protein>
    <recommendedName>
        <fullName evidence="2">dual-specificity kinase</fullName>
        <ecNumber evidence="2">2.7.12.1</ecNumber>
    </recommendedName>
</protein>
<dbReference type="PROSITE" id="PS00107">
    <property type="entry name" value="PROTEIN_KINASE_ATP"/>
    <property type="match status" value="1"/>
</dbReference>
<keyword evidence="16" id="KW-1185">Reference proteome</keyword>
<dbReference type="GO" id="GO:0005524">
    <property type="term" value="F:ATP binding"/>
    <property type="evidence" value="ECO:0007669"/>
    <property type="project" value="UniProtKB-UniRule"/>
</dbReference>
<dbReference type="InterPro" id="IPR042521">
    <property type="entry name" value="DYRK"/>
</dbReference>
<dbReference type="GO" id="GO:0005856">
    <property type="term" value="C:cytoskeleton"/>
    <property type="evidence" value="ECO:0007669"/>
    <property type="project" value="TreeGrafter"/>
</dbReference>
<comment type="catalytic activity">
    <reaction evidence="9">
        <text>L-seryl-[protein] + ATP = O-phospho-L-seryl-[protein] + ADP + H(+)</text>
        <dbReference type="Rhea" id="RHEA:17989"/>
        <dbReference type="Rhea" id="RHEA-COMP:9863"/>
        <dbReference type="Rhea" id="RHEA-COMP:11604"/>
        <dbReference type="ChEBI" id="CHEBI:15378"/>
        <dbReference type="ChEBI" id="CHEBI:29999"/>
        <dbReference type="ChEBI" id="CHEBI:30616"/>
        <dbReference type="ChEBI" id="CHEBI:83421"/>
        <dbReference type="ChEBI" id="CHEBI:456216"/>
        <dbReference type="EC" id="2.7.12.1"/>
    </reaction>
</comment>
<evidence type="ECO:0000256" key="13">
    <source>
        <dbReference type="SAM" id="MobiDB-lite"/>
    </source>
</evidence>
<keyword evidence="6 12" id="KW-0547">Nucleotide-binding</keyword>
<evidence type="ECO:0000256" key="4">
    <source>
        <dbReference type="ARBA" id="ARBA00022553"/>
    </source>
</evidence>
<keyword evidence="3" id="KW-0723">Serine/threonine-protein kinase</keyword>
<comment type="caution">
    <text evidence="15">The sequence shown here is derived from an EMBL/GenBank/DDBJ whole genome shotgun (WGS) entry which is preliminary data.</text>
</comment>
<dbReference type="Gene3D" id="3.30.10.30">
    <property type="entry name" value="DYRK"/>
    <property type="match status" value="1"/>
</dbReference>
<keyword evidence="8 12" id="KW-0067">ATP-binding</keyword>
<keyword evidence="4" id="KW-0597">Phosphoprotein</keyword>
<dbReference type="InterPro" id="IPR017441">
    <property type="entry name" value="Protein_kinase_ATP_BS"/>
</dbReference>
<dbReference type="FunFam" id="1.10.510.10:FF:000112">
    <property type="entry name" value="Putative dual specificity tyrosine-phosphorylation-regulated kinase 2"/>
    <property type="match status" value="1"/>
</dbReference>
<evidence type="ECO:0000256" key="8">
    <source>
        <dbReference type="ARBA" id="ARBA00022840"/>
    </source>
</evidence>
<dbReference type="GO" id="GO:0005634">
    <property type="term" value="C:nucleus"/>
    <property type="evidence" value="ECO:0007669"/>
    <property type="project" value="TreeGrafter"/>
</dbReference>
<dbReference type="Gene3D" id="1.10.510.10">
    <property type="entry name" value="Transferase(Phosphotransferase) domain 1"/>
    <property type="match status" value="1"/>
</dbReference>
<keyword evidence="7 15" id="KW-0418">Kinase</keyword>
<dbReference type="InterPro" id="IPR011009">
    <property type="entry name" value="Kinase-like_dom_sf"/>
</dbReference>
<evidence type="ECO:0000256" key="6">
    <source>
        <dbReference type="ARBA" id="ARBA00022741"/>
    </source>
</evidence>
<dbReference type="GO" id="GO:0004674">
    <property type="term" value="F:protein serine/threonine kinase activity"/>
    <property type="evidence" value="ECO:0007669"/>
    <property type="project" value="UniProtKB-KW"/>
</dbReference>
<feature type="domain" description="Protein kinase" evidence="14">
    <location>
        <begin position="129"/>
        <end position="427"/>
    </location>
</feature>
<comment type="catalytic activity">
    <reaction evidence="10">
        <text>L-threonyl-[protein] + ATP = O-phospho-L-threonyl-[protein] + ADP + H(+)</text>
        <dbReference type="Rhea" id="RHEA:46608"/>
        <dbReference type="Rhea" id="RHEA-COMP:11060"/>
        <dbReference type="Rhea" id="RHEA-COMP:11605"/>
        <dbReference type="ChEBI" id="CHEBI:15378"/>
        <dbReference type="ChEBI" id="CHEBI:30013"/>
        <dbReference type="ChEBI" id="CHEBI:30616"/>
        <dbReference type="ChEBI" id="CHEBI:61977"/>
        <dbReference type="ChEBI" id="CHEBI:456216"/>
        <dbReference type="EC" id="2.7.12.1"/>
    </reaction>
</comment>
<comment type="similarity">
    <text evidence="1">Belongs to the protein kinase superfamily. CMGC Ser/Thr protein kinase family. MNB/DYRK subfamily.</text>
</comment>
<dbReference type="PROSITE" id="PS00108">
    <property type="entry name" value="PROTEIN_KINASE_ST"/>
    <property type="match status" value="1"/>
</dbReference>
<dbReference type="InterPro" id="IPR008271">
    <property type="entry name" value="Ser/Thr_kinase_AS"/>
</dbReference>
<dbReference type="AlphaFoldDB" id="A0AAV7HJA5"/>
<dbReference type="Pfam" id="PF00069">
    <property type="entry name" value="Pkinase"/>
    <property type="match status" value="1"/>
</dbReference>
<proteinExistence type="inferred from homology"/>
<name>A0AAV7HJA5_COTGL</name>
<reference evidence="15 16" key="1">
    <citation type="journal article" date="2021" name="J. Hered.">
        <title>A chromosome-level genome assembly of the parasitoid wasp, Cotesia glomerata (Hymenoptera: Braconidae).</title>
        <authorList>
            <person name="Pinto B.J."/>
            <person name="Weis J.J."/>
            <person name="Gamble T."/>
            <person name="Ode P.J."/>
            <person name="Paul R."/>
            <person name="Zaspel J.M."/>
        </authorList>
    </citation>
    <scope>NUCLEOTIDE SEQUENCE [LARGE SCALE GENOMIC DNA]</scope>
    <source>
        <strain evidence="15">CgM1</strain>
    </source>
</reference>
<dbReference type="GO" id="GO:0005737">
    <property type="term" value="C:cytoplasm"/>
    <property type="evidence" value="ECO:0007669"/>
    <property type="project" value="TreeGrafter"/>
</dbReference>
<feature type="region of interest" description="Disordered" evidence="13">
    <location>
        <begin position="16"/>
        <end position="44"/>
    </location>
</feature>
<evidence type="ECO:0000313" key="15">
    <source>
        <dbReference type="EMBL" id="KAH0539880.1"/>
    </source>
</evidence>
<evidence type="ECO:0000259" key="14">
    <source>
        <dbReference type="PROSITE" id="PS50011"/>
    </source>
</evidence>
<feature type="binding site" evidence="12">
    <location>
        <position position="158"/>
    </location>
    <ligand>
        <name>ATP</name>
        <dbReference type="ChEBI" id="CHEBI:30616"/>
    </ligand>
</feature>
<dbReference type="InterPro" id="IPR000719">
    <property type="entry name" value="Prot_kinase_dom"/>
</dbReference>
<dbReference type="SUPFAM" id="SSF56112">
    <property type="entry name" value="Protein kinase-like (PK-like)"/>
    <property type="match status" value="1"/>
</dbReference>
<evidence type="ECO:0000256" key="1">
    <source>
        <dbReference type="ARBA" id="ARBA00008867"/>
    </source>
</evidence>
<dbReference type="Gene3D" id="3.30.200.20">
    <property type="entry name" value="Phosphorylase Kinase, domain 1"/>
    <property type="match status" value="1"/>
</dbReference>
<organism evidence="15 16">
    <name type="scientific">Cotesia glomerata</name>
    <name type="common">Lepidopteran parasitic wasp</name>
    <name type="synonym">Apanteles glomeratus</name>
    <dbReference type="NCBI Taxonomy" id="32391"/>
    <lineage>
        <taxon>Eukaryota</taxon>
        <taxon>Metazoa</taxon>
        <taxon>Ecdysozoa</taxon>
        <taxon>Arthropoda</taxon>
        <taxon>Hexapoda</taxon>
        <taxon>Insecta</taxon>
        <taxon>Pterygota</taxon>
        <taxon>Neoptera</taxon>
        <taxon>Endopterygota</taxon>
        <taxon>Hymenoptera</taxon>
        <taxon>Apocrita</taxon>
        <taxon>Ichneumonoidea</taxon>
        <taxon>Braconidae</taxon>
        <taxon>Microgastrinae</taxon>
        <taxon>Cotesia</taxon>
    </lineage>
</organism>
<evidence type="ECO:0000256" key="11">
    <source>
        <dbReference type="ARBA" id="ARBA00051680"/>
    </source>
</evidence>
<dbReference type="EMBL" id="JAHXZJ010002609">
    <property type="protein sequence ID" value="KAH0539880.1"/>
    <property type="molecule type" value="Genomic_DNA"/>
</dbReference>
<evidence type="ECO:0000256" key="3">
    <source>
        <dbReference type="ARBA" id="ARBA00022527"/>
    </source>
</evidence>